<gene>
    <name evidence="2" type="ORF">FMEXI_10938</name>
</gene>
<evidence type="ECO:0000313" key="3">
    <source>
        <dbReference type="Proteomes" id="UP000522262"/>
    </source>
</evidence>
<dbReference type="AlphaFoldDB" id="A0A8H5IDU5"/>
<reference evidence="2 3" key="1">
    <citation type="submission" date="2020-05" db="EMBL/GenBank/DDBJ databases">
        <title>Identification and distribution of gene clusters putatively required for synthesis of sphingolipid metabolism inhibitors in phylogenetically diverse species of the filamentous fungus Fusarium.</title>
        <authorList>
            <person name="Kim H.-S."/>
            <person name="Busman M."/>
            <person name="Brown D.W."/>
            <person name="Divon H."/>
            <person name="Uhlig S."/>
            <person name="Proctor R.H."/>
        </authorList>
    </citation>
    <scope>NUCLEOTIDE SEQUENCE [LARGE SCALE GENOMIC DNA]</scope>
    <source>
        <strain evidence="2 3">NRRL 53147</strain>
    </source>
</reference>
<sequence>MSPFLSPNFGPASSPSPAPAPSSSFGDIEMPRAHHPSSTHEHTHELDIGASTLQEINYDDASFEMAPVSSDGHTAITVDDLDFSNMESELNADNIGRITDGVWLNDAAIAKFLELFSFLRPLDAKSIDPLLIDRAPATAL</sequence>
<evidence type="ECO:0000256" key="1">
    <source>
        <dbReference type="SAM" id="MobiDB-lite"/>
    </source>
</evidence>
<protein>
    <submittedName>
        <fullName evidence="2">Uncharacterized protein</fullName>
    </submittedName>
</protein>
<dbReference type="Proteomes" id="UP000522262">
    <property type="component" value="Unassembled WGS sequence"/>
</dbReference>
<organism evidence="2 3">
    <name type="scientific">Fusarium mexicanum</name>
    <dbReference type="NCBI Taxonomy" id="751941"/>
    <lineage>
        <taxon>Eukaryota</taxon>
        <taxon>Fungi</taxon>
        <taxon>Dikarya</taxon>
        <taxon>Ascomycota</taxon>
        <taxon>Pezizomycotina</taxon>
        <taxon>Sordariomycetes</taxon>
        <taxon>Hypocreomycetidae</taxon>
        <taxon>Hypocreales</taxon>
        <taxon>Nectriaceae</taxon>
        <taxon>Fusarium</taxon>
        <taxon>Fusarium fujikuroi species complex</taxon>
    </lineage>
</organism>
<feature type="compositionally biased region" description="Basic and acidic residues" evidence="1">
    <location>
        <begin position="38"/>
        <end position="47"/>
    </location>
</feature>
<feature type="region of interest" description="Disordered" evidence="1">
    <location>
        <begin position="1"/>
        <end position="49"/>
    </location>
</feature>
<name>A0A8H5IDU5_9HYPO</name>
<keyword evidence="3" id="KW-1185">Reference proteome</keyword>
<dbReference type="EMBL" id="JAAOAM010000282">
    <property type="protein sequence ID" value="KAF5535187.1"/>
    <property type="molecule type" value="Genomic_DNA"/>
</dbReference>
<evidence type="ECO:0000313" key="2">
    <source>
        <dbReference type="EMBL" id="KAF5535187.1"/>
    </source>
</evidence>
<comment type="caution">
    <text evidence="2">The sequence shown here is derived from an EMBL/GenBank/DDBJ whole genome shotgun (WGS) entry which is preliminary data.</text>
</comment>
<accession>A0A8H5IDU5</accession>
<proteinExistence type="predicted"/>